<evidence type="ECO:0000313" key="2">
    <source>
        <dbReference type="EMBL" id="WNM59104.1"/>
    </source>
</evidence>
<accession>A0AA96GIK9</accession>
<organism evidence="2 3">
    <name type="scientific">Candidatus Nitrospira allomarina</name>
    <dbReference type="NCBI Taxonomy" id="3020900"/>
    <lineage>
        <taxon>Bacteria</taxon>
        <taxon>Pseudomonadati</taxon>
        <taxon>Nitrospirota</taxon>
        <taxon>Nitrospiria</taxon>
        <taxon>Nitrospirales</taxon>
        <taxon>Nitrospiraceae</taxon>
        <taxon>Nitrospira</taxon>
    </lineage>
</organism>
<sequence length="81" mass="9734">MTLKQLYHDIYQKFLDKKDKYQGYDFQESPVGSATPPSPTFADHVKWWTWNRPSRLQKIRQDRDQRQQDIINIQSPPPSKD</sequence>
<evidence type="ECO:0000256" key="1">
    <source>
        <dbReference type="SAM" id="MobiDB-lite"/>
    </source>
</evidence>
<gene>
    <name evidence="2" type="ORF">PP769_04895</name>
</gene>
<dbReference type="RefSeq" id="WP_312645788.1">
    <property type="nucleotide sequence ID" value="NZ_CP116967.1"/>
</dbReference>
<dbReference type="Proteomes" id="UP001302719">
    <property type="component" value="Chromosome"/>
</dbReference>
<evidence type="ECO:0000313" key="3">
    <source>
        <dbReference type="Proteomes" id="UP001302719"/>
    </source>
</evidence>
<dbReference type="KEGG" id="nall:PP769_04895"/>
<dbReference type="AlphaFoldDB" id="A0AA96GIK9"/>
<feature type="region of interest" description="Disordered" evidence="1">
    <location>
        <begin position="58"/>
        <end position="81"/>
    </location>
</feature>
<name>A0AA96GIK9_9BACT</name>
<keyword evidence="3" id="KW-1185">Reference proteome</keyword>
<proteinExistence type="predicted"/>
<dbReference type="EMBL" id="CP116967">
    <property type="protein sequence ID" value="WNM59104.1"/>
    <property type="molecule type" value="Genomic_DNA"/>
</dbReference>
<protein>
    <submittedName>
        <fullName evidence="2">Uncharacterized protein</fullName>
    </submittedName>
</protein>
<reference evidence="2 3" key="1">
    <citation type="submission" date="2023-01" db="EMBL/GenBank/DDBJ databases">
        <title>Cultivation and genomic characterization of new, ubiquitous marine nitrite-oxidizing bacteria from the Nitrospirales.</title>
        <authorList>
            <person name="Mueller A.J."/>
            <person name="Daebeler A."/>
            <person name="Herbold C.W."/>
            <person name="Kirkegaard R.H."/>
            <person name="Daims H."/>
        </authorList>
    </citation>
    <scope>NUCLEOTIDE SEQUENCE [LARGE SCALE GENOMIC DNA]</scope>
    <source>
        <strain evidence="2 3">VA</strain>
    </source>
</reference>